<reference evidence="3" key="1">
    <citation type="journal article" date="2019" name="Int. J. Syst. Evol. Microbiol.">
        <title>The Global Catalogue of Microorganisms (GCM) 10K type strain sequencing project: providing services to taxonomists for standard genome sequencing and annotation.</title>
        <authorList>
            <consortium name="The Broad Institute Genomics Platform"/>
            <consortium name="The Broad Institute Genome Sequencing Center for Infectious Disease"/>
            <person name="Wu L."/>
            <person name="Ma J."/>
        </authorList>
    </citation>
    <scope>NUCLEOTIDE SEQUENCE [LARGE SCALE GENOMIC DNA]</scope>
    <source>
        <strain evidence="3">JCM 17738</strain>
    </source>
</reference>
<evidence type="ECO:0000259" key="1">
    <source>
        <dbReference type="Pfam" id="PF13769"/>
    </source>
</evidence>
<dbReference type="RefSeq" id="WP_211675546.1">
    <property type="nucleotide sequence ID" value="NZ_BAABFX010000022.1"/>
</dbReference>
<evidence type="ECO:0000313" key="3">
    <source>
        <dbReference type="Proteomes" id="UP001500390"/>
    </source>
</evidence>
<evidence type="ECO:0000313" key="2">
    <source>
        <dbReference type="EMBL" id="GAA4393333.1"/>
    </source>
</evidence>
<protein>
    <recommendedName>
        <fullName evidence="1">Virulence factor domain-containing protein</fullName>
    </recommendedName>
</protein>
<dbReference type="Proteomes" id="UP001500390">
    <property type="component" value="Unassembled WGS sequence"/>
</dbReference>
<keyword evidence="3" id="KW-1185">Reference proteome</keyword>
<sequence>MHAIAEIQVTWWCGLPSLVVARDGDDVVKVPLPPRFQEAIDEAAMRLGAVDSTAYLEGWTRTPWEETSGDLAAAADEAVRGFEEQWGDEAIAAYLDAIGPAQG</sequence>
<dbReference type="EMBL" id="BAABFX010000022">
    <property type="protein sequence ID" value="GAA4393333.1"/>
    <property type="molecule type" value="Genomic_DNA"/>
</dbReference>
<feature type="domain" description="Virulence factor" evidence="1">
    <location>
        <begin position="12"/>
        <end position="91"/>
    </location>
</feature>
<proteinExistence type="predicted"/>
<dbReference type="Pfam" id="PF13769">
    <property type="entry name" value="Virulence_fact"/>
    <property type="match status" value="1"/>
</dbReference>
<name>A0ABP8JMW4_9MICO</name>
<comment type="caution">
    <text evidence="2">The sequence shown here is derived from an EMBL/GenBank/DDBJ whole genome shotgun (WGS) entry which is preliminary data.</text>
</comment>
<organism evidence="2 3">
    <name type="scientific">Ornithinibacter aureus</name>
    <dbReference type="NCBI Taxonomy" id="622664"/>
    <lineage>
        <taxon>Bacteria</taxon>
        <taxon>Bacillati</taxon>
        <taxon>Actinomycetota</taxon>
        <taxon>Actinomycetes</taxon>
        <taxon>Micrococcales</taxon>
        <taxon>Intrasporangiaceae</taxon>
        <taxon>Ornithinibacter</taxon>
    </lineage>
</organism>
<accession>A0ABP8JMW4</accession>
<gene>
    <name evidence="2" type="ORF">GCM10023153_13180</name>
</gene>
<dbReference type="InterPro" id="IPR025989">
    <property type="entry name" value="Virulence_F_dom"/>
</dbReference>